<keyword evidence="2" id="KW-1185">Reference proteome</keyword>
<sequence length="139" mass="15345">MAMSNPPRPADDALAQRARRIKNSLADLNARIARLSIFLQLPLDTEAQLQQIVERTHPLFRLHDGQPAGAAAGGQQRQRQALEELRGLLVLRCKVMANLLSNLGLELTGQIANQAEDHLDRLGFKPGADGFRLLPRTEP</sequence>
<dbReference type="AlphaFoldDB" id="A0A2S9KE93"/>
<reference evidence="1 2" key="1">
    <citation type="submission" date="2018-03" db="EMBL/GenBank/DDBJ databases">
        <title>Comparative genomics illustrates the genes involved in a hyperalkaliphilic mechanisms of Serpentinomonas isolated from highly-alkaline calcium-rich serpentinized springs.</title>
        <authorList>
            <person name="Suzuki S."/>
            <person name="Ishii S."/>
            <person name="Walworth N."/>
            <person name="Bird L."/>
            <person name="Kuenen J.G."/>
            <person name="Nealson K.H."/>
        </authorList>
    </citation>
    <scope>NUCLEOTIDE SEQUENCE [LARGE SCALE GENOMIC DNA]</scope>
    <source>
        <strain evidence="1 2">83</strain>
    </source>
</reference>
<organism evidence="1 2">
    <name type="scientific">Malikia spinosa</name>
    <dbReference type="NCBI Taxonomy" id="86180"/>
    <lineage>
        <taxon>Bacteria</taxon>
        <taxon>Pseudomonadati</taxon>
        <taxon>Pseudomonadota</taxon>
        <taxon>Betaproteobacteria</taxon>
        <taxon>Burkholderiales</taxon>
        <taxon>Comamonadaceae</taxon>
        <taxon>Malikia</taxon>
    </lineage>
</organism>
<accession>A0A2S9KE93</accession>
<evidence type="ECO:0000313" key="1">
    <source>
        <dbReference type="EMBL" id="PRD68736.1"/>
    </source>
</evidence>
<comment type="caution">
    <text evidence="1">The sequence shown here is derived from an EMBL/GenBank/DDBJ whole genome shotgun (WGS) entry which is preliminary data.</text>
</comment>
<gene>
    <name evidence="1" type="ORF">C6P61_09540</name>
</gene>
<dbReference type="EMBL" id="PVLR01000024">
    <property type="protein sequence ID" value="PRD68736.1"/>
    <property type="molecule type" value="Genomic_DNA"/>
</dbReference>
<dbReference type="Proteomes" id="UP000238326">
    <property type="component" value="Unassembled WGS sequence"/>
</dbReference>
<protein>
    <submittedName>
        <fullName evidence="1">Uncharacterized protein</fullName>
    </submittedName>
</protein>
<proteinExistence type="predicted"/>
<evidence type="ECO:0000313" key="2">
    <source>
        <dbReference type="Proteomes" id="UP000238326"/>
    </source>
</evidence>
<name>A0A2S9KE93_9BURK</name>